<sequence length="839" mass="91097">MLNSAATINKAIDFKYLFSEWKEMFDPSTASRDLMAGITVAMVALPLNLALAVASGVDPSIGLVTGIVAGVITALFGGQRYAVTGPAAAMAVVLIEIAHGYGLIGIWFVGLVAGLLQIIAGLLRLGRLITYIPMPVIVGFANAIGILVVFNSLGDFFGLPNKVLSEPTDAAHLAGTPFIPEFFKDVSILFEKVVVNHSTNYQALSIGILVILVAVLVPKVTKAIPGQLAAIIVASLVASSFHFDVPRIIDLASIPPLDLIPQLPTFPTNLGAEQIQALLVYSLTVFMLGSIESLLSAAVADGMTMSARHRPDQELIGQGLANVCMPFFGGVPVTGVIARTAINISAGARTRLSAIVHSIVLAFMAITLTKFAEQIPLSALAGILVLTGFRLIEWDEIREIWRGSRTEGWVIIITTVASVAVDLTAGVLAGLLLTCVLFVRQMSSVRLVSEGDDLDERLAVGQQIPSCKFVRTYLVDGPLFFGAVQKFTETILITQDLKAVILHMRAVNVLDMTGVETLLSIHSQLKRSGVRMVIAELPGQPLELLRNSGALKVLSPENYFYDYREALLDVNEKLLTTTCQGCSAGLKSNVKDDGPRDCKLRSALLMDNSKLTKILKARMDRTQKMLTGQFEAIKRDMSRLVPVRGEDDIPEALRETPISTLLKCQNMGQIDSSLSDSPELIIGMCIDYRKSLTLPQNCAYVIRRTGANMQGSEFSLALALSAGVKYMALIAHNHCIMSDPHKKRDDFVKSLSTIHGWEVAEAARFFDKHASSREISDAIDFSVKESRRLSKLFKGATFVPMLFLIEDNMLYLIKDWVEDELGKDPLEIAEDLEIGESLV</sequence>
<dbReference type="InterPro" id="IPR001902">
    <property type="entry name" value="SLC26A/SulP_fam"/>
</dbReference>
<accession>A0A8J7TKI2</accession>
<dbReference type="PROSITE" id="PS50801">
    <property type="entry name" value="STAS"/>
    <property type="match status" value="1"/>
</dbReference>
<dbReference type="PANTHER" id="PTHR11814">
    <property type="entry name" value="SULFATE TRANSPORTER"/>
    <property type="match status" value="1"/>
</dbReference>
<feature type="transmembrane region" description="Helical" evidence="5">
    <location>
        <begin position="88"/>
        <end position="116"/>
    </location>
</feature>
<evidence type="ECO:0000256" key="3">
    <source>
        <dbReference type="ARBA" id="ARBA00022989"/>
    </source>
</evidence>
<gene>
    <name evidence="7" type="ORF">J0M35_04150</name>
</gene>
<evidence type="ECO:0000313" key="7">
    <source>
        <dbReference type="EMBL" id="MBN8659529.1"/>
    </source>
</evidence>
<dbReference type="Pfam" id="PF01740">
    <property type="entry name" value="STAS"/>
    <property type="match status" value="1"/>
</dbReference>
<feature type="transmembrane region" description="Helical" evidence="5">
    <location>
        <begin position="61"/>
        <end position="82"/>
    </location>
</feature>
<dbReference type="AlphaFoldDB" id="A0A8J7TKI2"/>
<dbReference type="GO" id="GO:0016020">
    <property type="term" value="C:membrane"/>
    <property type="evidence" value="ECO:0007669"/>
    <property type="project" value="UniProtKB-SubCell"/>
</dbReference>
<keyword evidence="2 5" id="KW-0812">Transmembrane</keyword>
<evidence type="ECO:0000256" key="1">
    <source>
        <dbReference type="ARBA" id="ARBA00004141"/>
    </source>
</evidence>
<evidence type="ECO:0000256" key="5">
    <source>
        <dbReference type="SAM" id="Phobius"/>
    </source>
</evidence>
<keyword evidence="4 5" id="KW-0472">Membrane</keyword>
<comment type="subcellular location">
    <subcellularLocation>
        <location evidence="1">Membrane</location>
        <topology evidence="1">Multi-pass membrane protein</topology>
    </subcellularLocation>
</comment>
<dbReference type="InterPro" id="IPR011547">
    <property type="entry name" value="SLC26A/SulP_dom"/>
</dbReference>
<feature type="transmembrane region" description="Helical" evidence="5">
    <location>
        <begin position="128"/>
        <end position="150"/>
    </location>
</feature>
<dbReference type="Pfam" id="PF00916">
    <property type="entry name" value="Sulfate_transp"/>
    <property type="match status" value="1"/>
</dbReference>
<feature type="transmembrane region" description="Helical" evidence="5">
    <location>
        <begin position="278"/>
        <end position="299"/>
    </location>
</feature>
<evidence type="ECO:0000256" key="2">
    <source>
        <dbReference type="ARBA" id="ARBA00022692"/>
    </source>
</evidence>
<reference evidence="7" key="1">
    <citation type="submission" date="2021-02" db="EMBL/GenBank/DDBJ databases">
        <title>Genome-Resolved Metagenomics of a Microbial Community Performing Photosynthetic Biological Nutrient Removal.</title>
        <authorList>
            <person name="Mcdaniel E.A."/>
        </authorList>
    </citation>
    <scope>NUCLEOTIDE SEQUENCE</scope>
    <source>
        <strain evidence="7">UWPOB_OBS1</strain>
    </source>
</reference>
<dbReference type="Proteomes" id="UP000664277">
    <property type="component" value="Unassembled WGS sequence"/>
</dbReference>
<dbReference type="InterPro" id="IPR036513">
    <property type="entry name" value="STAS_dom_sf"/>
</dbReference>
<name>A0A8J7TKI2_9BACT</name>
<dbReference type="SUPFAM" id="SSF52091">
    <property type="entry name" value="SpoIIaa-like"/>
    <property type="match status" value="1"/>
</dbReference>
<feature type="transmembrane region" description="Helical" evidence="5">
    <location>
        <begin position="320"/>
        <end position="342"/>
    </location>
</feature>
<dbReference type="GO" id="GO:0055085">
    <property type="term" value="P:transmembrane transport"/>
    <property type="evidence" value="ECO:0007669"/>
    <property type="project" value="InterPro"/>
</dbReference>
<evidence type="ECO:0000313" key="8">
    <source>
        <dbReference type="Proteomes" id="UP000664277"/>
    </source>
</evidence>
<feature type="domain" description="STAS" evidence="6">
    <location>
        <begin position="470"/>
        <end position="570"/>
    </location>
</feature>
<proteinExistence type="predicted"/>
<keyword evidence="3 5" id="KW-1133">Transmembrane helix</keyword>
<dbReference type="CDD" id="cd07042">
    <property type="entry name" value="STAS_SulP_like_sulfate_transporter"/>
    <property type="match status" value="1"/>
</dbReference>
<feature type="transmembrane region" description="Helical" evidence="5">
    <location>
        <begin position="348"/>
        <end position="368"/>
    </location>
</feature>
<comment type="caution">
    <text evidence="7">The sequence shown here is derived from an EMBL/GenBank/DDBJ whole genome shotgun (WGS) entry which is preliminary data.</text>
</comment>
<organism evidence="7 8">
    <name type="scientific">Candidatus Obscuribacter phosphatis</name>
    <dbReference type="NCBI Taxonomy" id="1906157"/>
    <lineage>
        <taxon>Bacteria</taxon>
        <taxon>Bacillati</taxon>
        <taxon>Candidatus Melainabacteria</taxon>
        <taxon>Candidatus Obscuribacterales</taxon>
        <taxon>Candidatus Obscuribacteraceae</taxon>
        <taxon>Candidatus Obscuribacter</taxon>
    </lineage>
</organism>
<evidence type="ECO:0000256" key="4">
    <source>
        <dbReference type="ARBA" id="ARBA00023136"/>
    </source>
</evidence>
<protein>
    <submittedName>
        <fullName evidence="7">SulP family inorganic anion transporter</fullName>
    </submittedName>
</protein>
<feature type="transmembrane region" description="Helical" evidence="5">
    <location>
        <begin position="34"/>
        <end position="54"/>
    </location>
</feature>
<dbReference type="InterPro" id="IPR002645">
    <property type="entry name" value="STAS_dom"/>
</dbReference>
<dbReference type="Gene3D" id="3.30.750.24">
    <property type="entry name" value="STAS domain"/>
    <property type="match status" value="1"/>
</dbReference>
<feature type="transmembrane region" description="Helical" evidence="5">
    <location>
        <begin position="375"/>
        <end position="392"/>
    </location>
</feature>
<feature type="transmembrane region" description="Helical" evidence="5">
    <location>
        <begin position="412"/>
        <end position="439"/>
    </location>
</feature>
<feature type="transmembrane region" description="Helical" evidence="5">
    <location>
        <begin position="199"/>
        <end position="217"/>
    </location>
</feature>
<dbReference type="EMBL" id="JAFLCK010000004">
    <property type="protein sequence ID" value="MBN8659529.1"/>
    <property type="molecule type" value="Genomic_DNA"/>
</dbReference>
<evidence type="ECO:0000259" key="6">
    <source>
        <dbReference type="PROSITE" id="PS50801"/>
    </source>
</evidence>